<accession>A0A1H4PMT6</accession>
<dbReference type="PANTHER" id="PTHR33990">
    <property type="entry name" value="PROTEIN YJDN-RELATED"/>
    <property type="match status" value="1"/>
</dbReference>
<organism evidence="2 3">
    <name type="scientific">Arthrobacter woluwensis</name>
    <dbReference type="NCBI Taxonomy" id="156980"/>
    <lineage>
        <taxon>Bacteria</taxon>
        <taxon>Bacillati</taxon>
        <taxon>Actinomycetota</taxon>
        <taxon>Actinomycetes</taxon>
        <taxon>Micrococcales</taxon>
        <taxon>Micrococcaceae</taxon>
        <taxon>Arthrobacter</taxon>
    </lineage>
</organism>
<dbReference type="Gene3D" id="3.10.180.10">
    <property type="entry name" value="2,3-Dihydroxybiphenyl 1,2-Dioxygenase, domain 1"/>
    <property type="match status" value="1"/>
</dbReference>
<feature type="domain" description="Glyoxalase/fosfomycin resistance/dioxygenase" evidence="1">
    <location>
        <begin position="11"/>
        <end position="131"/>
    </location>
</feature>
<protein>
    <submittedName>
        <fullName evidence="2">PhnB protein</fullName>
    </submittedName>
</protein>
<dbReference type="STRING" id="156980.SAMN04489745_2023"/>
<dbReference type="CDD" id="cd06588">
    <property type="entry name" value="PhnB_like"/>
    <property type="match status" value="1"/>
</dbReference>
<dbReference type="InterPro" id="IPR029068">
    <property type="entry name" value="Glyas_Bleomycin-R_OHBP_Dase"/>
</dbReference>
<evidence type="ECO:0000259" key="1">
    <source>
        <dbReference type="Pfam" id="PF00903"/>
    </source>
</evidence>
<dbReference type="Pfam" id="PF00903">
    <property type="entry name" value="Glyoxalase"/>
    <property type="match status" value="1"/>
</dbReference>
<name>A0A1H4PMT6_9MICC</name>
<dbReference type="PANTHER" id="PTHR33990:SF1">
    <property type="entry name" value="PROTEIN YJDN"/>
    <property type="match status" value="1"/>
</dbReference>
<dbReference type="RefSeq" id="WP_066212287.1">
    <property type="nucleotide sequence ID" value="NZ_FNSN01000003.1"/>
</dbReference>
<keyword evidence="3" id="KW-1185">Reference proteome</keyword>
<dbReference type="InterPro" id="IPR028973">
    <property type="entry name" value="PhnB-like"/>
</dbReference>
<evidence type="ECO:0000313" key="2">
    <source>
        <dbReference type="EMBL" id="SEC08558.1"/>
    </source>
</evidence>
<dbReference type="AlphaFoldDB" id="A0A1H4PMT6"/>
<dbReference type="InterPro" id="IPR004360">
    <property type="entry name" value="Glyas_Fos-R_dOase_dom"/>
</dbReference>
<dbReference type="Proteomes" id="UP000182652">
    <property type="component" value="Unassembled WGS sequence"/>
</dbReference>
<dbReference type="EMBL" id="FNSN01000003">
    <property type="protein sequence ID" value="SEC08558.1"/>
    <property type="molecule type" value="Genomic_DNA"/>
</dbReference>
<gene>
    <name evidence="2" type="ORF">SAMN04489745_2023</name>
</gene>
<sequence length="136" mass="14800">MSSNLNPYLNFQDNARQAMEFYQGALGGELTLNTFGEFHASDDPAEADKIMHALLKTPAGFTLMAADTPNQMQFTGHAGFSVSLSGDDAAELQGYWDALSEGGQVVMPLERQIWGDTFGMVVDRFGVTWMVNIAGQ</sequence>
<proteinExistence type="predicted"/>
<evidence type="ECO:0000313" key="3">
    <source>
        <dbReference type="Proteomes" id="UP000182652"/>
    </source>
</evidence>
<dbReference type="OrthoDB" id="9795306at2"/>
<reference evidence="2 3" key="1">
    <citation type="submission" date="2016-10" db="EMBL/GenBank/DDBJ databases">
        <authorList>
            <person name="de Groot N.N."/>
        </authorList>
    </citation>
    <scope>NUCLEOTIDE SEQUENCE [LARGE SCALE GENOMIC DNA]</scope>
    <source>
        <strain evidence="2 3">DSM 10495</strain>
    </source>
</reference>
<dbReference type="SUPFAM" id="SSF54593">
    <property type="entry name" value="Glyoxalase/Bleomycin resistance protein/Dihydroxybiphenyl dioxygenase"/>
    <property type="match status" value="1"/>
</dbReference>